<reference evidence="4" key="2">
    <citation type="submission" date="2020-02" db="EMBL/GenBank/DDBJ databases">
        <authorList>
            <person name="Gilchrist C.L.M."/>
            <person name="Chooi Y.-H."/>
        </authorList>
    </citation>
    <scope>NUCLEOTIDE SEQUENCE</scope>
    <source>
        <strain evidence="4">MST-FP2251</strain>
    </source>
</reference>
<keyword evidence="5" id="KW-1185">Reference proteome</keyword>
<protein>
    <recommendedName>
        <fullName evidence="3">FAS1 domain-containing protein</fullName>
    </recommendedName>
</protein>
<feature type="chain" id="PRO_5042278867" description="FAS1 domain-containing protein" evidence="2">
    <location>
        <begin position="21"/>
        <end position="242"/>
    </location>
</feature>
<dbReference type="AlphaFoldDB" id="A0AAD4CX79"/>
<dbReference type="SUPFAM" id="SSF82153">
    <property type="entry name" value="FAS1 domain"/>
    <property type="match status" value="1"/>
</dbReference>
<dbReference type="InterPro" id="IPR040200">
    <property type="entry name" value="Mug57-like"/>
</dbReference>
<organism evidence="4 5">
    <name type="scientific">Aspergillus nanangensis</name>
    <dbReference type="NCBI Taxonomy" id="2582783"/>
    <lineage>
        <taxon>Eukaryota</taxon>
        <taxon>Fungi</taxon>
        <taxon>Dikarya</taxon>
        <taxon>Ascomycota</taxon>
        <taxon>Pezizomycotina</taxon>
        <taxon>Eurotiomycetes</taxon>
        <taxon>Eurotiomycetidae</taxon>
        <taxon>Eurotiales</taxon>
        <taxon>Aspergillaceae</taxon>
        <taxon>Aspergillus</taxon>
        <taxon>Aspergillus subgen. Circumdati</taxon>
    </lineage>
</organism>
<evidence type="ECO:0000256" key="2">
    <source>
        <dbReference type="SAM" id="SignalP"/>
    </source>
</evidence>
<dbReference type="Gene3D" id="2.30.180.10">
    <property type="entry name" value="FAS1 domain"/>
    <property type="match status" value="1"/>
</dbReference>
<evidence type="ECO:0000256" key="1">
    <source>
        <dbReference type="ARBA" id="ARBA00022729"/>
    </source>
</evidence>
<dbReference type="PANTHER" id="PTHR28156">
    <property type="entry name" value="FAS1 DOMAIN-CONTAINING PROTEIN YDR262W"/>
    <property type="match status" value="1"/>
</dbReference>
<accession>A0AAD4CX79</accession>
<gene>
    <name evidence="4" type="ORF">FE257_007887</name>
</gene>
<reference evidence="4" key="1">
    <citation type="journal article" date="2019" name="Beilstein J. Org. Chem.">
        <title>Nanangenines: drimane sesquiterpenoids as the dominant metabolite cohort of a novel Australian fungus, Aspergillus nanangensis.</title>
        <authorList>
            <person name="Lacey H.J."/>
            <person name="Gilchrist C.L.M."/>
            <person name="Crombie A."/>
            <person name="Kalaitzis J.A."/>
            <person name="Vuong D."/>
            <person name="Rutledge P.J."/>
            <person name="Turner P."/>
            <person name="Pitt J.I."/>
            <person name="Lacey E."/>
            <person name="Chooi Y.H."/>
            <person name="Piggott A.M."/>
        </authorList>
    </citation>
    <scope>NUCLEOTIDE SEQUENCE</scope>
    <source>
        <strain evidence="4">MST-FP2251</strain>
    </source>
</reference>
<keyword evidence="1 2" id="KW-0732">Signal</keyword>
<proteinExistence type="predicted"/>
<dbReference type="InterPro" id="IPR000782">
    <property type="entry name" value="FAS1_domain"/>
</dbReference>
<dbReference type="PANTHER" id="PTHR28156:SF1">
    <property type="entry name" value="FAS1 DOMAIN-CONTAINING PROTEIN YDR262W"/>
    <property type="match status" value="1"/>
</dbReference>
<sequence length="242" mass="27480">MRALLYTSILLVFSLTAVLAWDIPAFTTLRKRLPRPFIEDPQRHHSQRSLSENTKLQEWLHNQQPLMGKIFSKPAPMQDAKQDAGASSADHPVISDVLPRTRGINIYASLTRDFESVESRLNDSMHNITVLAPRNSAIQALPRKPWENPDDYARFGEAAAYEGEDGEDRAKKNLKRFVEAHIVAASPWKEGEEVDTLAGEKLRWEKHGEKIYIQPGNIEVDSIAEKVSNGEVWVLNQVVNYR</sequence>
<dbReference type="Proteomes" id="UP001194746">
    <property type="component" value="Unassembled WGS sequence"/>
</dbReference>
<dbReference type="EMBL" id="VCAU01000004">
    <property type="protein sequence ID" value="KAF9894384.1"/>
    <property type="molecule type" value="Genomic_DNA"/>
</dbReference>
<dbReference type="Pfam" id="PF02469">
    <property type="entry name" value="Fasciclin"/>
    <property type="match status" value="1"/>
</dbReference>
<evidence type="ECO:0000259" key="3">
    <source>
        <dbReference type="PROSITE" id="PS50213"/>
    </source>
</evidence>
<dbReference type="InterPro" id="IPR036378">
    <property type="entry name" value="FAS1_dom_sf"/>
</dbReference>
<feature type="signal peptide" evidence="2">
    <location>
        <begin position="1"/>
        <end position="20"/>
    </location>
</feature>
<evidence type="ECO:0000313" key="4">
    <source>
        <dbReference type="EMBL" id="KAF9894384.1"/>
    </source>
</evidence>
<name>A0AAD4CX79_ASPNN</name>
<feature type="domain" description="FAS1" evidence="3">
    <location>
        <begin position="91"/>
        <end position="239"/>
    </location>
</feature>
<comment type="caution">
    <text evidence="4">The sequence shown here is derived from an EMBL/GenBank/DDBJ whole genome shotgun (WGS) entry which is preliminary data.</text>
</comment>
<evidence type="ECO:0000313" key="5">
    <source>
        <dbReference type="Proteomes" id="UP001194746"/>
    </source>
</evidence>
<dbReference type="PROSITE" id="PS50213">
    <property type="entry name" value="FAS1"/>
    <property type="match status" value="1"/>
</dbReference>